<feature type="compositionally biased region" description="Polar residues" evidence="1">
    <location>
        <begin position="297"/>
        <end position="314"/>
    </location>
</feature>
<dbReference type="Proteomes" id="UP001180729">
    <property type="component" value="Unassembled WGS sequence"/>
</dbReference>
<dbReference type="PANTHER" id="PTHR35788:SF1">
    <property type="entry name" value="EXPORTED PROTEIN"/>
    <property type="match status" value="1"/>
</dbReference>
<sequence>MSQSVNPGEKPADSEAAVDAVEPVETAAPAESVEPVDKAVEAEEAVEALAAEQPERKVVDGDSAKGGDADDTPTLNLDEESQDDPDEEPGAEAHEPQETAEAVEAVKPAEVAEPAESVEQAEEIPAVERPEAGAAEGDSAEGEDADDAPTLTLDGESQDEPVETAESVEPADETSAEAQEGEPAGTVEAVKPAQVAEAAQPAAPAESAVPVEPAESVEHSEESEEAPAVVEQPEEKAPATEAAEPLATPASTRVVDEVATPAEALSPYESAGADAAAENRRGTAWSPDSGDMPPSITPKSLSGASPSAPEQSTPAVDAARAAEPTKGDADPLGDSAVPAAVPGTLAAAKKAHKPVKDQSVAKKTNGGATGSGASRRRRLIPAACAAGAAALLLAWGGIAWWTTQHIASGTTVSGVDVSGLSPKKAHERIGKGIGDQLAQPVTLTVGQGSSELVPAKSGISVDTDASVKKLTGFTLNPLTLAQRLGGQHTDAVIRVDSTALRGALEDRVDAMANGAVSATVTLEGTKPVITPASNGIGLDVEASLKQLGGTWPLGKKTLAMAEGTAIPAITDEEASTFVNGTLTPLLSSGLTVNTAGADPQSKNPGAAAAFSPQDTAEMLKISSEGGNLSATFDPTALRDGVVARVGQVETPAQNATWKIDGSATGAPGARPQYVPAAQGKVVDTAALSASLLKAGTTATDAAGRTVTLPMVVAEPTVTTPQNEWGISEMIGEFATPYNAGDAPRTQNLTRGAELVNGTVVKPGEVFSLEKTLGEVDYEHGFADAGVISNGQHVDSLGGGLSQVATTVFNAGFEAGMDDTEHHAHQYYFDRYPAGREATLWTGKLDVKFTNSTSHAVLIQAWLDGEQIHVRMWSTKYYDVSITSSDRFNFRPVSTERKSGPGCEPYSGGNPGFDITVTRTRKHDGKALPDDVLTTQYAADNDIVCS</sequence>
<evidence type="ECO:0000313" key="2">
    <source>
        <dbReference type="EMBL" id="MDT0247649.1"/>
    </source>
</evidence>
<reference evidence="2" key="1">
    <citation type="submission" date="2022-06" db="EMBL/GenBank/DDBJ databases">
        <title>Draft Genome Sequences of Three Actinomyces oris Strains, Isolated from Healthy Human Feces.</title>
        <authorList>
            <person name="Ye Y."/>
            <person name="Liu C."/>
            <person name="Zhao J."/>
            <person name="Xu J."/>
            <person name="Huang H."/>
            <person name="Wang B."/>
            <person name="Wei J."/>
            <person name="Jing X."/>
        </authorList>
    </citation>
    <scope>NUCLEOTIDE SEQUENCE</scope>
    <source>
        <strain evidence="2">CNGBCC1803368</strain>
    </source>
</reference>
<feature type="compositionally biased region" description="Basic and acidic residues" evidence="1">
    <location>
        <begin position="53"/>
        <end position="68"/>
    </location>
</feature>
<dbReference type="AlphaFoldDB" id="A0AAE4FZ92"/>
<feature type="compositionally biased region" description="Acidic residues" evidence="1">
    <location>
        <begin position="138"/>
        <end position="147"/>
    </location>
</feature>
<dbReference type="EMBL" id="JAMZMH010000001">
    <property type="protein sequence ID" value="MDT0247649.1"/>
    <property type="molecule type" value="Genomic_DNA"/>
</dbReference>
<proteinExistence type="predicted"/>
<dbReference type="Pfam" id="PF04294">
    <property type="entry name" value="VanW"/>
    <property type="match status" value="1"/>
</dbReference>
<comment type="caution">
    <text evidence="2">The sequence shown here is derived from an EMBL/GenBank/DDBJ whole genome shotgun (WGS) entry which is preliminary data.</text>
</comment>
<accession>A0AAE4FZ92</accession>
<dbReference type="RefSeq" id="WP_311371955.1">
    <property type="nucleotide sequence ID" value="NZ_JAMZMH010000001.1"/>
</dbReference>
<dbReference type="PANTHER" id="PTHR35788">
    <property type="entry name" value="EXPORTED PROTEIN-RELATED"/>
    <property type="match status" value="1"/>
</dbReference>
<gene>
    <name evidence="2" type="ORF">RMW62_00930</name>
</gene>
<organism evidence="2 3">
    <name type="scientific">Actinomyces oris</name>
    <dbReference type="NCBI Taxonomy" id="544580"/>
    <lineage>
        <taxon>Bacteria</taxon>
        <taxon>Bacillati</taxon>
        <taxon>Actinomycetota</taxon>
        <taxon>Actinomycetes</taxon>
        <taxon>Actinomycetales</taxon>
        <taxon>Actinomycetaceae</taxon>
        <taxon>Actinomyces</taxon>
    </lineage>
</organism>
<feature type="compositionally biased region" description="Acidic residues" evidence="1">
    <location>
        <begin position="77"/>
        <end position="90"/>
    </location>
</feature>
<dbReference type="InterPro" id="IPR052913">
    <property type="entry name" value="Glycopeptide_resist_protein"/>
</dbReference>
<feature type="compositionally biased region" description="Low complexity" evidence="1">
    <location>
        <begin position="99"/>
        <end position="118"/>
    </location>
</feature>
<evidence type="ECO:0000313" key="3">
    <source>
        <dbReference type="Proteomes" id="UP001180729"/>
    </source>
</evidence>
<dbReference type="InterPro" id="IPR007391">
    <property type="entry name" value="Vancomycin_resist_VanW"/>
</dbReference>
<feature type="compositionally biased region" description="Low complexity" evidence="1">
    <location>
        <begin position="187"/>
        <end position="214"/>
    </location>
</feature>
<feature type="compositionally biased region" description="Low complexity" evidence="1">
    <location>
        <begin position="239"/>
        <end position="250"/>
    </location>
</feature>
<evidence type="ECO:0000256" key="1">
    <source>
        <dbReference type="SAM" id="MobiDB-lite"/>
    </source>
</evidence>
<protein>
    <submittedName>
        <fullName evidence="2">VanW family protein</fullName>
    </submittedName>
</protein>
<feature type="region of interest" description="Disordered" evidence="1">
    <location>
        <begin position="1"/>
        <end position="375"/>
    </location>
</feature>
<feature type="compositionally biased region" description="Low complexity" evidence="1">
    <location>
        <begin position="14"/>
        <end position="33"/>
    </location>
</feature>
<name>A0AAE4FZ92_9ACTO</name>